<organism evidence="7 8">
    <name type="scientific">Alicyclobacillus sacchari</name>
    <dbReference type="NCBI Taxonomy" id="392010"/>
    <lineage>
        <taxon>Bacteria</taxon>
        <taxon>Bacillati</taxon>
        <taxon>Bacillota</taxon>
        <taxon>Bacilli</taxon>
        <taxon>Bacillales</taxon>
        <taxon>Alicyclobacillaceae</taxon>
        <taxon>Alicyclobacillus</taxon>
    </lineage>
</organism>
<feature type="transmembrane region" description="Helical" evidence="6">
    <location>
        <begin position="390"/>
        <end position="410"/>
    </location>
</feature>
<feature type="transmembrane region" description="Helical" evidence="6">
    <location>
        <begin position="284"/>
        <end position="307"/>
    </location>
</feature>
<dbReference type="InterPro" id="IPR050833">
    <property type="entry name" value="Poly_Biosynth_Transport"/>
</dbReference>
<feature type="transmembrane region" description="Helical" evidence="6">
    <location>
        <begin position="155"/>
        <end position="176"/>
    </location>
</feature>
<dbReference type="RefSeq" id="WP_166668916.1">
    <property type="nucleotide sequence ID" value="NZ_BSUS01000001.1"/>
</dbReference>
<keyword evidence="4 6" id="KW-1133">Transmembrane helix</keyword>
<comment type="subcellular location">
    <subcellularLocation>
        <location evidence="1">Cell membrane</location>
        <topology evidence="1">Multi-pass membrane protein</topology>
    </subcellularLocation>
</comment>
<protein>
    <submittedName>
        <fullName evidence="7">Stage V sporulation protein B</fullName>
    </submittedName>
</protein>
<name>A0A4R8LTL4_9BACL</name>
<feature type="transmembrane region" description="Helical" evidence="6">
    <location>
        <begin position="182"/>
        <end position="204"/>
    </location>
</feature>
<feature type="transmembrane region" description="Helical" evidence="6">
    <location>
        <begin position="124"/>
        <end position="143"/>
    </location>
</feature>
<dbReference type="Pfam" id="PF01943">
    <property type="entry name" value="Polysacc_synt"/>
    <property type="match status" value="1"/>
</dbReference>
<evidence type="ECO:0000313" key="7">
    <source>
        <dbReference type="EMBL" id="TDY51053.1"/>
    </source>
</evidence>
<dbReference type="Proteomes" id="UP000294581">
    <property type="component" value="Unassembled WGS sequence"/>
</dbReference>
<evidence type="ECO:0000256" key="5">
    <source>
        <dbReference type="ARBA" id="ARBA00023136"/>
    </source>
</evidence>
<proteinExistence type="predicted"/>
<dbReference type="GO" id="GO:0005886">
    <property type="term" value="C:plasma membrane"/>
    <property type="evidence" value="ECO:0007669"/>
    <property type="project" value="UniProtKB-SubCell"/>
</dbReference>
<dbReference type="PIRSF" id="PIRSF038958">
    <property type="entry name" value="PG_synth_SpoVB"/>
    <property type="match status" value="1"/>
</dbReference>
<reference evidence="7 8" key="1">
    <citation type="submission" date="2019-03" db="EMBL/GenBank/DDBJ databases">
        <title>Genomic Encyclopedia of Type Strains, Phase IV (KMG-IV): sequencing the most valuable type-strain genomes for metagenomic binning, comparative biology and taxonomic classification.</title>
        <authorList>
            <person name="Goeker M."/>
        </authorList>
    </citation>
    <scope>NUCLEOTIDE SEQUENCE [LARGE SCALE GENOMIC DNA]</scope>
    <source>
        <strain evidence="7 8">DSM 17974</strain>
    </source>
</reference>
<dbReference type="InterPro" id="IPR002797">
    <property type="entry name" value="Polysacc_synth"/>
</dbReference>
<dbReference type="InterPro" id="IPR014249">
    <property type="entry name" value="Spore_V_B"/>
</dbReference>
<keyword evidence="2" id="KW-1003">Cell membrane</keyword>
<feature type="transmembrane region" description="Helical" evidence="6">
    <location>
        <begin position="84"/>
        <end position="104"/>
    </location>
</feature>
<evidence type="ECO:0000256" key="1">
    <source>
        <dbReference type="ARBA" id="ARBA00004651"/>
    </source>
</evidence>
<keyword evidence="8" id="KW-1185">Reference proteome</keyword>
<accession>A0A4R8LTL4</accession>
<dbReference type="CDD" id="cd13124">
    <property type="entry name" value="MATE_SpoVB_like"/>
    <property type="match status" value="1"/>
</dbReference>
<gene>
    <name evidence="7" type="ORF">C7445_10144</name>
</gene>
<dbReference type="EMBL" id="SORF01000001">
    <property type="protein sequence ID" value="TDY51053.1"/>
    <property type="molecule type" value="Genomic_DNA"/>
</dbReference>
<evidence type="ECO:0000256" key="2">
    <source>
        <dbReference type="ARBA" id="ARBA00022475"/>
    </source>
</evidence>
<feature type="transmembrane region" description="Helical" evidence="6">
    <location>
        <begin position="327"/>
        <end position="346"/>
    </location>
</feature>
<dbReference type="InterPro" id="IPR024923">
    <property type="entry name" value="PG_synth_SpoVB"/>
</dbReference>
<comment type="caution">
    <text evidence="7">The sequence shown here is derived from an EMBL/GenBank/DDBJ whole genome shotgun (WGS) entry which is preliminary data.</text>
</comment>
<keyword evidence="5 6" id="KW-0472">Membrane</keyword>
<feature type="transmembrane region" description="Helical" evidence="6">
    <location>
        <begin position="452"/>
        <end position="472"/>
    </location>
</feature>
<feature type="transmembrane region" description="Helical" evidence="6">
    <location>
        <begin position="42"/>
        <end position="64"/>
    </location>
</feature>
<evidence type="ECO:0000256" key="3">
    <source>
        <dbReference type="ARBA" id="ARBA00022692"/>
    </source>
</evidence>
<evidence type="ECO:0000313" key="8">
    <source>
        <dbReference type="Proteomes" id="UP000294581"/>
    </source>
</evidence>
<dbReference type="NCBIfam" id="TIGR02900">
    <property type="entry name" value="spore_V_B"/>
    <property type="match status" value="1"/>
</dbReference>
<keyword evidence="3 6" id="KW-0812">Transmembrane</keyword>
<evidence type="ECO:0000256" key="6">
    <source>
        <dbReference type="SAM" id="Phobius"/>
    </source>
</evidence>
<feature type="transmembrane region" description="Helical" evidence="6">
    <location>
        <begin position="416"/>
        <end position="440"/>
    </location>
</feature>
<feature type="transmembrane region" description="Helical" evidence="6">
    <location>
        <begin position="358"/>
        <end position="378"/>
    </location>
</feature>
<feature type="transmembrane region" description="Helical" evidence="6">
    <location>
        <begin position="7"/>
        <end position="30"/>
    </location>
</feature>
<dbReference type="AlphaFoldDB" id="A0A4R8LTL4"/>
<feature type="transmembrane region" description="Helical" evidence="6">
    <location>
        <begin position="478"/>
        <end position="501"/>
    </location>
</feature>
<feature type="transmembrane region" description="Helical" evidence="6">
    <location>
        <begin position="247"/>
        <end position="264"/>
    </location>
</feature>
<sequence length="527" mass="57528">MNRHTFLHGALVLMIAGLVTRVMGFIYRIFLTRIIGAEGMGLFQIVFPILGLVLTFVTMGFPLAISKLVAEAVAQRDRARIHRIMRISGISVACLAALFTLLMYLLRHVIETHWLTDPRAYPTYLAMIPVVGIIAVSSLYRGYFQGLQDMAPTAWASILEQTVRILSIWILAAYFVRYSLSYAAAAAMMGMVLGELSGLLFMVFQQRRRARLVDVVPEPAYTRAAESMRSTVHAIGQISLPVTLSKLIWSLLFAAEPVLVMRALQAAGFVTSQATSMYGEYSGMAIPLLVFPTVITSSLATNLVPAVSEAAAAGEMFRIRKRLSQSFTATALISFPASVIFTLFAGPLTSAIYKQPNIGPILAIMAPFEFLLCLQAPLTGILQGLNRAGVAMVNSIVGGVAKLLLVVVLARRPELGILGVSMATAFSFTLSTLLNLWFVVRMIGFHIRLQSLLRVGIAALCMFVYMQVITYHRPVPGTTLLLAIGGGLLLYLALLCTLRVLTSRAVSRIPKIGPALSRIVRWMPFAV</sequence>
<dbReference type="PANTHER" id="PTHR30250:SF24">
    <property type="entry name" value="STAGE V SPORULATION PROTEIN B"/>
    <property type="match status" value="1"/>
</dbReference>
<evidence type="ECO:0000256" key="4">
    <source>
        <dbReference type="ARBA" id="ARBA00022989"/>
    </source>
</evidence>
<dbReference type="PANTHER" id="PTHR30250">
    <property type="entry name" value="PST FAMILY PREDICTED COLANIC ACID TRANSPORTER"/>
    <property type="match status" value="1"/>
</dbReference>